<protein>
    <submittedName>
        <fullName evidence="12">Uncharacterized protein</fullName>
    </submittedName>
</protein>
<dbReference type="InterPro" id="IPR015797">
    <property type="entry name" value="NUDIX_hydrolase-like_dom_sf"/>
</dbReference>
<dbReference type="CDD" id="cd23807">
    <property type="entry name" value="UEV_UBE2V"/>
    <property type="match status" value="1"/>
</dbReference>
<dbReference type="InterPro" id="IPR000608">
    <property type="entry name" value="UBC"/>
</dbReference>
<reference evidence="12" key="1">
    <citation type="journal article" date="2023" name="Mol. Ecol. Resour.">
        <title>Chromosome-level genome assembly of a triploid poplar Populus alba 'Berolinensis'.</title>
        <authorList>
            <person name="Chen S."/>
            <person name="Yu Y."/>
            <person name="Wang X."/>
            <person name="Wang S."/>
            <person name="Zhang T."/>
            <person name="Zhou Y."/>
            <person name="He R."/>
            <person name="Meng N."/>
            <person name="Wang Y."/>
            <person name="Liu W."/>
            <person name="Liu Z."/>
            <person name="Liu J."/>
            <person name="Guo Q."/>
            <person name="Huang H."/>
            <person name="Sederoff R.R."/>
            <person name="Wang G."/>
            <person name="Qu G."/>
            <person name="Chen S."/>
        </authorList>
    </citation>
    <scope>NUCLEOTIDE SEQUENCE</scope>
    <source>
        <strain evidence="12">SC-2020</strain>
    </source>
</reference>
<dbReference type="Pfam" id="PF05042">
    <property type="entry name" value="Caleosin"/>
    <property type="match status" value="1"/>
</dbReference>
<dbReference type="GO" id="GO:0016462">
    <property type="term" value="F:pyrophosphatase activity"/>
    <property type="evidence" value="ECO:0007669"/>
    <property type="project" value="InterPro"/>
</dbReference>
<dbReference type="SUPFAM" id="SSF54495">
    <property type="entry name" value="UBC-like"/>
    <property type="match status" value="1"/>
</dbReference>
<dbReference type="PROSITE" id="PS00893">
    <property type="entry name" value="NUDIX_BOX"/>
    <property type="match status" value="1"/>
</dbReference>
<dbReference type="Gene3D" id="3.10.110.10">
    <property type="entry name" value="Ubiquitin Conjugating Enzyme"/>
    <property type="match status" value="1"/>
</dbReference>
<keyword evidence="8" id="KW-0464">Manganese</keyword>
<dbReference type="PROSITE" id="PS50127">
    <property type="entry name" value="UBC_2"/>
    <property type="match status" value="1"/>
</dbReference>
<comment type="caution">
    <text evidence="12">The sequence shown here is derived from an EMBL/GenBank/DDBJ whole genome shotgun (WGS) entry which is preliminary data.</text>
</comment>
<dbReference type="FunFam" id="3.90.79.10:FF:000022">
    <property type="entry name" value="Nudix hydrolase 17, mitochondrial"/>
    <property type="match status" value="1"/>
</dbReference>
<evidence type="ECO:0000256" key="4">
    <source>
        <dbReference type="ARBA" id="ARBA00006765"/>
    </source>
</evidence>
<comment type="cofactor">
    <cofactor evidence="2">
        <name>Mg(2+)</name>
        <dbReference type="ChEBI" id="CHEBI:18420"/>
    </cofactor>
</comment>
<dbReference type="InterPro" id="IPR000086">
    <property type="entry name" value="NUDIX_hydrolase_dom"/>
</dbReference>
<feature type="domain" description="Nudix hydrolase" evidence="11">
    <location>
        <begin position="19"/>
        <end position="156"/>
    </location>
</feature>
<dbReference type="CDD" id="cd04666">
    <property type="entry name" value="NUDIX_DIPP2_like_Nudt4"/>
    <property type="match status" value="1"/>
</dbReference>
<dbReference type="InterPro" id="IPR016135">
    <property type="entry name" value="UBQ-conjugating_enzyme/RWD"/>
</dbReference>
<dbReference type="AlphaFoldDB" id="A0AAD6MMU0"/>
<dbReference type="GO" id="GO:0005509">
    <property type="term" value="F:calcium ion binding"/>
    <property type="evidence" value="ECO:0007669"/>
    <property type="project" value="TreeGrafter"/>
</dbReference>
<evidence type="ECO:0000313" key="12">
    <source>
        <dbReference type="EMBL" id="KAJ6988227.1"/>
    </source>
</evidence>
<evidence type="ECO:0000256" key="3">
    <source>
        <dbReference type="ARBA" id="ARBA00005582"/>
    </source>
</evidence>
<dbReference type="InterPro" id="IPR020084">
    <property type="entry name" value="NUDIX_hydrolase_CS"/>
</dbReference>
<dbReference type="EMBL" id="JAQIZT010000008">
    <property type="protein sequence ID" value="KAJ6988227.1"/>
    <property type="molecule type" value="Genomic_DNA"/>
</dbReference>
<sequence>MACMVARSGRELQRYDNMGRRQVVGCIPYRFKNCSDGFNGDELEVLVITSQKGQAKGMMFPKGGWELDESVEEAASRESLEEAGVLGNVEDKLGKWNFLSKRHGTFYEGFMFPLFVTKQLDLWPEKSVRQRIWMTVDEAREVCRHWWMKEALNILVERHSSLQQLQKEELELSCSLMPRNFRLLEELERGEKGIGDGTVSYGMDDADDIYMQSWTGTVIGPPNTVHEGRIYQLKLFCGKDYPDNPPSVRFQTRINMACVNPASGMVEPSLFPMLANWQRECTMEDILTQLKKEMMAPQNRKLTQPPEGNEEARLDQKGLVLKLCSQTKAIVRCVDRCSFHHTGIVMTSSTLSSIDKQQDGKFVPDDHNVLQKHVFFFDRNQDGIVYPWETFQGFRAIGCGILLSTASAFLINIALSQKTRPGKFPSLLFPIEVKNIHRTKHGSDSGVYDSEGRFVPGKFEEIFSKHARSHPNSLTADELMGMLKANREPKDFRGWVASYTEWKILYDICKDKNGLLHEDTIRAVYDGSLFEHMEKERTSAKKRA</sequence>
<dbReference type="InterPro" id="IPR047198">
    <property type="entry name" value="DDP-like_NUDIX"/>
</dbReference>
<dbReference type="Pfam" id="PF00179">
    <property type="entry name" value="UQ_con"/>
    <property type="match status" value="1"/>
</dbReference>
<dbReference type="Pfam" id="PF00293">
    <property type="entry name" value="NUDIX"/>
    <property type="match status" value="1"/>
</dbReference>
<dbReference type="SMART" id="SM00212">
    <property type="entry name" value="UBCc"/>
    <property type="match status" value="1"/>
</dbReference>
<dbReference type="InterPro" id="IPR007736">
    <property type="entry name" value="Caleosin-related"/>
</dbReference>
<dbReference type="PANTHER" id="PTHR31495">
    <property type="entry name" value="PEROXYGENASE 3-RELATED"/>
    <property type="match status" value="1"/>
</dbReference>
<dbReference type="Gene3D" id="3.90.79.10">
    <property type="entry name" value="Nucleoside Triphosphate Pyrophosphohydrolase"/>
    <property type="match status" value="1"/>
</dbReference>
<dbReference type="PANTHER" id="PTHR31495:SF1">
    <property type="entry name" value="INACTIVE PEROXYGENASE-LIKE PROTEIN-RELATED"/>
    <property type="match status" value="1"/>
</dbReference>
<dbReference type="Proteomes" id="UP001164929">
    <property type="component" value="Chromosome 8"/>
</dbReference>
<feature type="domain" description="UBC core" evidence="10">
    <location>
        <begin position="178"/>
        <end position="332"/>
    </location>
</feature>
<evidence type="ECO:0000256" key="1">
    <source>
        <dbReference type="ARBA" id="ARBA00001936"/>
    </source>
</evidence>
<gene>
    <name evidence="12" type="ORF">NC653_021225</name>
</gene>
<dbReference type="PROSITE" id="PS51462">
    <property type="entry name" value="NUDIX"/>
    <property type="match status" value="1"/>
</dbReference>
<evidence type="ECO:0000256" key="9">
    <source>
        <dbReference type="ARBA" id="ARBA00065118"/>
    </source>
</evidence>
<keyword evidence="13" id="KW-1185">Reference proteome</keyword>
<evidence type="ECO:0000256" key="2">
    <source>
        <dbReference type="ARBA" id="ARBA00001946"/>
    </source>
</evidence>
<evidence type="ECO:0000256" key="6">
    <source>
        <dbReference type="ARBA" id="ARBA00022801"/>
    </source>
</evidence>
<keyword evidence="7" id="KW-0460">Magnesium</keyword>
<dbReference type="GO" id="GO:0004497">
    <property type="term" value="F:monooxygenase activity"/>
    <property type="evidence" value="ECO:0007669"/>
    <property type="project" value="TreeGrafter"/>
</dbReference>
<comment type="cofactor">
    <cofactor evidence="1">
        <name>Mn(2+)</name>
        <dbReference type="ChEBI" id="CHEBI:29035"/>
    </cofactor>
</comment>
<evidence type="ECO:0000259" key="10">
    <source>
        <dbReference type="PROSITE" id="PS50127"/>
    </source>
</evidence>
<comment type="similarity">
    <text evidence="3">Belongs to the Nudix hydrolase family.</text>
</comment>
<name>A0AAD6MMU0_9ROSI</name>
<evidence type="ECO:0000313" key="13">
    <source>
        <dbReference type="Proteomes" id="UP001164929"/>
    </source>
</evidence>
<proteinExistence type="inferred from homology"/>
<keyword evidence="5" id="KW-0479">Metal-binding</keyword>
<comment type="similarity">
    <text evidence="4">Belongs to the caleosin family.</text>
</comment>
<keyword evidence="6" id="KW-0378">Hydrolase</keyword>
<dbReference type="FunFam" id="3.10.110.10:FF:000019">
    <property type="entry name" value="Ubiquitin-conjugating enzyme E2 variant 1C"/>
    <property type="match status" value="1"/>
</dbReference>
<comment type="subunit">
    <text evidence="9">Heterodimer with UBC35 or UBC36.</text>
</comment>
<evidence type="ECO:0000256" key="7">
    <source>
        <dbReference type="ARBA" id="ARBA00022842"/>
    </source>
</evidence>
<evidence type="ECO:0000259" key="11">
    <source>
        <dbReference type="PROSITE" id="PS51462"/>
    </source>
</evidence>
<evidence type="ECO:0000256" key="8">
    <source>
        <dbReference type="ARBA" id="ARBA00023211"/>
    </source>
</evidence>
<dbReference type="SUPFAM" id="SSF55811">
    <property type="entry name" value="Nudix"/>
    <property type="match status" value="1"/>
</dbReference>
<accession>A0AAD6MMU0</accession>
<organism evidence="12 13">
    <name type="scientific">Populus alba x Populus x berolinensis</name>
    <dbReference type="NCBI Taxonomy" id="444605"/>
    <lineage>
        <taxon>Eukaryota</taxon>
        <taxon>Viridiplantae</taxon>
        <taxon>Streptophyta</taxon>
        <taxon>Embryophyta</taxon>
        <taxon>Tracheophyta</taxon>
        <taxon>Spermatophyta</taxon>
        <taxon>Magnoliopsida</taxon>
        <taxon>eudicotyledons</taxon>
        <taxon>Gunneridae</taxon>
        <taxon>Pentapetalae</taxon>
        <taxon>rosids</taxon>
        <taxon>fabids</taxon>
        <taxon>Malpighiales</taxon>
        <taxon>Salicaceae</taxon>
        <taxon>Saliceae</taxon>
        <taxon>Populus</taxon>
    </lineage>
</organism>
<evidence type="ECO:0000256" key="5">
    <source>
        <dbReference type="ARBA" id="ARBA00022723"/>
    </source>
</evidence>